<evidence type="ECO:0000256" key="10">
    <source>
        <dbReference type="ARBA" id="ARBA00023224"/>
    </source>
</evidence>
<reference evidence="15 16" key="1">
    <citation type="submission" date="2020-05" db="EMBL/GenBank/DDBJ databases">
        <title>Electrophorus electricus (electric eel) genome, fEleEle1, primary haplotype.</title>
        <authorList>
            <person name="Myers G."/>
            <person name="Meyer A."/>
            <person name="Fedrigo O."/>
            <person name="Formenti G."/>
            <person name="Rhie A."/>
            <person name="Tracey A."/>
            <person name="Sims Y."/>
            <person name="Jarvis E.D."/>
        </authorList>
    </citation>
    <scope>NUCLEOTIDE SEQUENCE [LARGE SCALE GENOMIC DNA]</scope>
</reference>
<dbReference type="PANTHER" id="PTHR24249">
    <property type="entry name" value="HISTAMINE RECEPTOR-RELATED G-PROTEIN COUPLED RECEPTOR"/>
    <property type="match status" value="1"/>
</dbReference>
<dbReference type="Gene3D" id="1.20.1070.10">
    <property type="entry name" value="Rhodopsin 7-helix transmembrane proteins"/>
    <property type="match status" value="1"/>
</dbReference>
<dbReference type="CDD" id="cd15314">
    <property type="entry name" value="7tmA_TAAR1"/>
    <property type="match status" value="1"/>
</dbReference>
<dbReference type="SMART" id="SM01381">
    <property type="entry name" value="7TM_GPCR_Srsx"/>
    <property type="match status" value="1"/>
</dbReference>
<dbReference type="SUPFAM" id="SSF81321">
    <property type="entry name" value="Family A G protein-coupled receptor-like"/>
    <property type="match status" value="1"/>
</dbReference>
<dbReference type="AlphaFoldDB" id="A0AAY5EZZ8"/>
<dbReference type="PROSITE" id="PS00237">
    <property type="entry name" value="G_PROTEIN_RECEP_F1_1"/>
    <property type="match status" value="1"/>
</dbReference>
<keyword evidence="4 13" id="KW-1133">Transmembrane helix</keyword>
<keyword evidence="2" id="KW-1003">Cell membrane</keyword>
<protein>
    <recommendedName>
        <fullName evidence="11">Trace amine-associated receptor 1</fullName>
    </recommendedName>
</protein>
<dbReference type="FunFam" id="1.20.1070.10:FF:000030">
    <property type="entry name" value="trace amine-associated receptor 1"/>
    <property type="match status" value="1"/>
</dbReference>
<feature type="transmembrane region" description="Helical" evidence="13">
    <location>
        <begin position="45"/>
        <end position="67"/>
    </location>
</feature>
<evidence type="ECO:0000256" key="7">
    <source>
        <dbReference type="ARBA" id="ARBA00023157"/>
    </source>
</evidence>
<dbReference type="PROSITE" id="PS50262">
    <property type="entry name" value="G_PROTEIN_RECEP_F1_2"/>
    <property type="match status" value="1"/>
</dbReference>
<reference evidence="15" key="3">
    <citation type="submission" date="2025-09" db="UniProtKB">
        <authorList>
            <consortium name="Ensembl"/>
        </authorList>
    </citation>
    <scope>IDENTIFICATION</scope>
</reference>
<proteinExistence type="inferred from homology"/>
<feature type="transmembrane region" description="Helical" evidence="13">
    <location>
        <begin position="117"/>
        <end position="136"/>
    </location>
</feature>
<dbReference type="PANTHER" id="PTHR24249:SF415">
    <property type="entry name" value="TRACE AMINE-ASSOCIATED RECEPTOR 1"/>
    <property type="match status" value="1"/>
</dbReference>
<dbReference type="InterPro" id="IPR009132">
    <property type="entry name" value="TAAR_fam"/>
</dbReference>
<evidence type="ECO:0000256" key="1">
    <source>
        <dbReference type="ARBA" id="ARBA00004651"/>
    </source>
</evidence>
<dbReference type="InterPro" id="IPR000276">
    <property type="entry name" value="GPCR_Rhodpsn"/>
</dbReference>
<feature type="domain" description="G-protein coupled receptors family 1 profile" evidence="14">
    <location>
        <begin position="59"/>
        <end position="315"/>
    </location>
</feature>
<dbReference type="Pfam" id="PF00001">
    <property type="entry name" value="7tm_1"/>
    <property type="match status" value="1"/>
</dbReference>
<feature type="transmembrane region" description="Helical" evidence="13">
    <location>
        <begin position="264"/>
        <end position="287"/>
    </location>
</feature>
<comment type="subcellular location">
    <subcellularLocation>
        <location evidence="1">Cell membrane</location>
        <topology evidence="1">Multi-pass membrane protein</topology>
    </subcellularLocation>
</comment>
<comment type="similarity">
    <text evidence="12">Belongs to the G-protein coupled receptor 1 family.</text>
</comment>
<keyword evidence="6 13" id="KW-0472">Membrane</keyword>
<feature type="transmembrane region" description="Helical" evidence="13">
    <location>
        <begin position="79"/>
        <end position="97"/>
    </location>
</feature>
<evidence type="ECO:0000256" key="2">
    <source>
        <dbReference type="ARBA" id="ARBA00022475"/>
    </source>
</evidence>
<accession>A0AAY5EZZ8</accession>
<feature type="transmembrane region" description="Helical" evidence="13">
    <location>
        <begin position="299"/>
        <end position="322"/>
    </location>
</feature>
<keyword evidence="10 12" id="KW-0807">Transducer</keyword>
<evidence type="ECO:0000256" key="12">
    <source>
        <dbReference type="RuleBase" id="RU000688"/>
    </source>
</evidence>
<feature type="transmembrane region" description="Helical" evidence="13">
    <location>
        <begin position="157"/>
        <end position="182"/>
    </location>
</feature>
<name>A0AAY5EZZ8_ELEEL</name>
<dbReference type="GO" id="GO:0005886">
    <property type="term" value="C:plasma membrane"/>
    <property type="evidence" value="ECO:0007669"/>
    <property type="project" value="UniProtKB-SubCell"/>
</dbReference>
<evidence type="ECO:0000256" key="6">
    <source>
        <dbReference type="ARBA" id="ARBA00023136"/>
    </source>
</evidence>
<keyword evidence="3 12" id="KW-0812">Transmembrane</keyword>
<evidence type="ECO:0000259" key="14">
    <source>
        <dbReference type="PROSITE" id="PS50262"/>
    </source>
</evidence>
<evidence type="ECO:0000256" key="8">
    <source>
        <dbReference type="ARBA" id="ARBA00023170"/>
    </source>
</evidence>
<dbReference type="GeneTree" id="ENSGT00950000182934"/>
<evidence type="ECO:0000256" key="5">
    <source>
        <dbReference type="ARBA" id="ARBA00023040"/>
    </source>
</evidence>
<keyword evidence="8 12" id="KW-0675">Receptor</keyword>
<dbReference type="InterPro" id="IPR050569">
    <property type="entry name" value="TAAR"/>
</dbReference>
<dbReference type="PRINTS" id="PR00237">
    <property type="entry name" value="GPCRRHODOPSN"/>
</dbReference>
<evidence type="ECO:0000256" key="13">
    <source>
        <dbReference type="SAM" id="Phobius"/>
    </source>
</evidence>
<dbReference type="Proteomes" id="UP000314983">
    <property type="component" value="Chromosome 8"/>
</dbReference>
<keyword evidence="5 12" id="KW-0297">G-protein coupled receptor</keyword>
<dbReference type="GO" id="GO:0001594">
    <property type="term" value="F:trace-amine receptor activity"/>
    <property type="evidence" value="ECO:0007669"/>
    <property type="project" value="InterPro"/>
</dbReference>
<evidence type="ECO:0000256" key="9">
    <source>
        <dbReference type="ARBA" id="ARBA00023180"/>
    </source>
</evidence>
<organism evidence="15 16">
    <name type="scientific">Electrophorus electricus</name>
    <name type="common">Electric eel</name>
    <name type="synonym">Gymnotus electricus</name>
    <dbReference type="NCBI Taxonomy" id="8005"/>
    <lineage>
        <taxon>Eukaryota</taxon>
        <taxon>Metazoa</taxon>
        <taxon>Chordata</taxon>
        <taxon>Craniata</taxon>
        <taxon>Vertebrata</taxon>
        <taxon>Euteleostomi</taxon>
        <taxon>Actinopterygii</taxon>
        <taxon>Neopterygii</taxon>
        <taxon>Teleostei</taxon>
        <taxon>Ostariophysi</taxon>
        <taxon>Gymnotiformes</taxon>
        <taxon>Gymnotoidei</taxon>
        <taxon>Gymnotidae</taxon>
        <taxon>Electrophorus</taxon>
    </lineage>
</organism>
<sequence>MSVASQHLDIRMNSTPTVDITLLCYESLNGSCPKFAYPMFVRVPLYLFFGSMVILTVFGNLFVILTIVHFKQLHMPTNYLVLSLAVTDLLLGSLVMPPSMIRSVETCWYLGNLFCKIHSSVDVALCTASILNLSFISIDRYYAVCRPLLYQSKITSFVTLVMISICWSVSVIVGFGIIFLELNIRGSEDFYYENVECEGGCVLFQSAACTTFTSVLAFYFPGLVMLSIYTKIFHVARMQAKSIQDMKYKGNTQSLIKIKATKTLAIVIGVFLLFWAPFFICSLFDPFIGPVFPRGLFDFLSWIGYSNSTCNPIVYAFFYSWFRKSFKVILLGKIFQPNSSRLRLL</sequence>
<keyword evidence="7" id="KW-1015">Disulfide bond</keyword>
<dbReference type="Ensembl" id="ENSEEET00000034148.2">
    <property type="protein sequence ID" value="ENSEEEP00000062358.1"/>
    <property type="gene ID" value="ENSEEEG00000016073.2"/>
</dbReference>
<keyword evidence="16" id="KW-1185">Reference proteome</keyword>
<evidence type="ECO:0000313" key="16">
    <source>
        <dbReference type="Proteomes" id="UP000314983"/>
    </source>
</evidence>
<dbReference type="PRINTS" id="PR01830">
    <property type="entry name" value="TRACEAMINER"/>
</dbReference>
<evidence type="ECO:0000256" key="3">
    <source>
        <dbReference type="ARBA" id="ARBA00022692"/>
    </source>
</evidence>
<keyword evidence="9" id="KW-0325">Glycoprotein</keyword>
<dbReference type="InterPro" id="IPR017452">
    <property type="entry name" value="GPCR_Rhodpsn_7TM"/>
</dbReference>
<feature type="transmembrane region" description="Helical" evidence="13">
    <location>
        <begin position="202"/>
        <end position="229"/>
    </location>
</feature>
<reference evidence="15" key="2">
    <citation type="submission" date="2025-08" db="UniProtKB">
        <authorList>
            <consortium name="Ensembl"/>
        </authorList>
    </citation>
    <scope>IDENTIFICATION</scope>
</reference>
<evidence type="ECO:0000256" key="4">
    <source>
        <dbReference type="ARBA" id="ARBA00022989"/>
    </source>
</evidence>
<evidence type="ECO:0000256" key="11">
    <source>
        <dbReference type="ARBA" id="ARBA00039439"/>
    </source>
</evidence>
<evidence type="ECO:0000313" key="15">
    <source>
        <dbReference type="Ensembl" id="ENSEEEP00000062358.1"/>
    </source>
</evidence>